<feature type="region of interest" description="Disordered" evidence="5">
    <location>
        <begin position="344"/>
        <end position="366"/>
    </location>
</feature>
<comment type="subcellular location">
    <subcellularLocation>
        <location evidence="1">Membrane</location>
        <topology evidence="1">Multi-pass membrane protein</topology>
    </subcellularLocation>
</comment>
<dbReference type="EMBL" id="HBJA01111345">
    <property type="protein sequence ID" value="CAE0827142.1"/>
    <property type="molecule type" value="Transcribed_RNA"/>
</dbReference>
<feature type="compositionally biased region" description="Basic and acidic residues" evidence="5">
    <location>
        <begin position="344"/>
        <end position="355"/>
    </location>
</feature>
<evidence type="ECO:0000313" key="8">
    <source>
        <dbReference type="EMBL" id="CAE0827142.1"/>
    </source>
</evidence>
<feature type="transmembrane region" description="Helical" evidence="6">
    <location>
        <begin position="286"/>
        <end position="309"/>
    </location>
</feature>
<feature type="transmembrane region" description="Helical" evidence="6">
    <location>
        <begin position="212"/>
        <end position="233"/>
    </location>
</feature>
<dbReference type="PANTHER" id="PTHR16950">
    <property type="entry name" value="ZINC TRANSPORTER SLC39A7 HISTIDINE-RICH MEMBRANE PROTEIN KE4"/>
    <property type="match status" value="1"/>
</dbReference>
<dbReference type="GO" id="GO:0016020">
    <property type="term" value="C:membrane"/>
    <property type="evidence" value="ECO:0007669"/>
    <property type="project" value="UniProtKB-SubCell"/>
</dbReference>
<evidence type="ECO:0000256" key="1">
    <source>
        <dbReference type="ARBA" id="ARBA00004141"/>
    </source>
</evidence>
<dbReference type="GO" id="GO:0006882">
    <property type="term" value="P:intracellular zinc ion homeostasis"/>
    <property type="evidence" value="ECO:0007669"/>
    <property type="project" value="TreeGrafter"/>
</dbReference>
<gene>
    <name evidence="8" type="ORF">EGYM00163_LOCUS38403</name>
</gene>
<protein>
    <submittedName>
        <fullName evidence="8">Uncharacterized protein</fullName>
    </submittedName>
</protein>
<sequence length="541" mass="58280">MSCTGLHSRCLVCLLITWLLLPSCFCEDSHDGHDHGHDDHGHGAKWEWAGVFNVHTDEQYTWIAEKVGGKYADPAMKLLIMPAKNATGAAIHEVEHEAEETWEGNATHVSAGSALPLGVGKLYELEFNSKASISTFQVLFSTSAKYQAASADDHHDHDHDHDHKQPFVIFAQYIPTEFGLRNHYLRDPEDQDAKPEATEPASGEAAAPKNTGLAILASSVVCLATLTGLALLVPGVGVAMIRFRLFKYMDAFASGAVLATVFFLIYPESYLNIMVAYPKESVASAWWGSSVLLGFLIPALIEWLMAVLFPEGYEAHHAAHNEHTDGARRDDTPVVAGWKSKVIDSEGQTDSKPEGDAEDPSAGATKKPCWPMNAVAWSVLLGDGMHNFGDGVLIGVAFKLCEPATGWTVAAASVLHELAAELSEFWLLTDKAKGGLTYFQALLLNFISSLTVVLGALIISFTEITPAVLGALLALGGGTLMYLGIVPIWHGLLIEKPTMLYLVVCTLCFVLGATLIGLVLIGHEHCEAGHAHGDAHAGHNH</sequence>
<evidence type="ECO:0000256" key="6">
    <source>
        <dbReference type="SAM" id="Phobius"/>
    </source>
</evidence>
<name>A0A7S4G6W8_9EUGL</name>
<keyword evidence="4 6" id="KW-0472">Membrane</keyword>
<feature type="transmembrane region" description="Helical" evidence="6">
    <location>
        <begin position="441"/>
        <end position="461"/>
    </location>
</feature>
<keyword evidence="7" id="KW-0732">Signal</keyword>
<feature type="chain" id="PRO_5031420423" evidence="7">
    <location>
        <begin position="27"/>
        <end position="541"/>
    </location>
</feature>
<evidence type="ECO:0000256" key="7">
    <source>
        <dbReference type="SAM" id="SignalP"/>
    </source>
</evidence>
<feature type="transmembrane region" description="Helical" evidence="6">
    <location>
        <begin position="245"/>
        <end position="266"/>
    </location>
</feature>
<dbReference type="PANTHER" id="PTHR16950:SF16">
    <property type="entry name" value="ZINC TRANSPORTER ZIP13"/>
    <property type="match status" value="1"/>
</dbReference>
<feature type="transmembrane region" description="Helical" evidence="6">
    <location>
        <begin position="500"/>
        <end position="521"/>
    </location>
</feature>
<keyword evidence="2 6" id="KW-0812">Transmembrane</keyword>
<dbReference type="Pfam" id="PF02535">
    <property type="entry name" value="Zip"/>
    <property type="match status" value="1"/>
</dbReference>
<evidence type="ECO:0000256" key="3">
    <source>
        <dbReference type="ARBA" id="ARBA00022989"/>
    </source>
</evidence>
<reference evidence="8" key="1">
    <citation type="submission" date="2021-01" db="EMBL/GenBank/DDBJ databases">
        <authorList>
            <person name="Corre E."/>
            <person name="Pelletier E."/>
            <person name="Niang G."/>
            <person name="Scheremetjew M."/>
            <person name="Finn R."/>
            <person name="Kale V."/>
            <person name="Holt S."/>
            <person name="Cochrane G."/>
            <person name="Meng A."/>
            <person name="Brown T."/>
            <person name="Cohen L."/>
        </authorList>
    </citation>
    <scope>NUCLEOTIDE SEQUENCE</scope>
    <source>
        <strain evidence="8">CCMP1594</strain>
    </source>
</reference>
<organism evidence="8">
    <name type="scientific">Eutreptiella gymnastica</name>
    <dbReference type="NCBI Taxonomy" id="73025"/>
    <lineage>
        <taxon>Eukaryota</taxon>
        <taxon>Discoba</taxon>
        <taxon>Euglenozoa</taxon>
        <taxon>Euglenida</taxon>
        <taxon>Spirocuta</taxon>
        <taxon>Euglenophyceae</taxon>
        <taxon>Eutreptiales</taxon>
        <taxon>Eutreptiaceae</taxon>
        <taxon>Eutreptiella</taxon>
    </lineage>
</organism>
<dbReference type="AlphaFoldDB" id="A0A7S4G6W8"/>
<dbReference type="GO" id="GO:0005385">
    <property type="term" value="F:zinc ion transmembrane transporter activity"/>
    <property type="evidence" value="ECO:0007669"/>
    <property type="project" value="TreeGrafter"/>
</dbReference>
<proteinExistence type="predicted"/>
<accession>A0A7S4G6W8</accession>
<evidence type="ECO:0000256" key="2">
    <source>
        <dbReference type="ARBA" id="ARBA00022692"/>
    </source>
</evidence>
<keyword evidence="3 6" id="KW-1133">Transmembrane helix</keyword>
<feature type="transmembrane region" description="Helical" evidence="6">
    <location>
        <begin position="467"/>
        <end position="488"/>
    </location>
</feature>
<evidence type="ECO:0000256" key="4">
    <source>
        <dbReference type="ARBA" id="ARBA00023136"/>
    </source>
</evidence>
<dbReference type="InterPro" id="IPR003689">
    <property type="entry name" value="ZIP"/>
</dbReference>
<feature type="signal peptide" evidence="7">
    <location>
        <begin position="1"/>
        <end position="26"/>
    </location>
</feature>
<evidence type="ECO:0000256" key="5">
    <source>
        <dbReference type="SAM" id="MobiDB-lite"/>
    </source>
</evidence>